<name>A0A0V0QB42_PSEPJ</name>
<feature type="compositionally biased region" description="Basic and acidic residues" evidence="1">
    <location>
        <begin position="153"/>
        <end position="171"/>
    </location>
</feature>
<comment type="caution">
    <text evidence="2">The sequence shown here is derived from an EMBL/GenBank/DDBJ whole genome shotgun (WGS) entry which is preliminary data.</text>
</comment>
<dbReference type="InParanoid" id="A0A0V0QB42"/>
<protein>
    <submittedName>
        <fullName evidence="2">Uncharacterized protein</fullName>
    </submittedName>
</protein>
<dbReference type="AlphaFoldDB" id="A0A0V0QB42"/>
<evidence type="ECO:0000313" key="2">
    <source>
        <dbReference type="EMBL" id="KRW99443.1"/>
    </source>
</evidence>
<keyword evidence="3" id="KW-1185">Reference proteome</keyword>
<dbReference type="EMBL" id="LDAU01000212">
    <property type="protein sequence ID" value="KRW99443.1"/>
    <property type="molecule type" value="Genomic_DNA"/>
</dbReference>
<proteinExistence type="predicted"/>
<organism evidence="2 3">
    <name type="scientific">Pseudocohnilembus persalinus</name>
    <name type="common">Ciliate</name>
    <dbReference type="NCBI Taxonomy" id="266149"/>
    <lineage>
        <taxon>Eukaryota</taxon>
        <taxon>Sar</taxon>
        <taxon>Alveolata</taxon>
        <taxon>Ciliophora</taxon>
        <taxon>Intramacronucleata</taxon>
        <taxon>Oligohymenophorea</taxon>
        <taxon>Scuticociliatia</taxon>
        <taxon>Philasterida</taxon>
        <taxon>Pseudocohnilembidae</taxon>
        <taxon>Pseudocohnilembus</taxon>
    </lineage>
</organism>
<feature type="region of interest" description="Disordered" evidence="1">
    <location>
        <begin position="1"/>
        <end position="28"/>
    </location>
</feature>
<feature type="region of interest" description="Disordered" evidence="1">
    <location>
        <begin position="153"/>
        <end position="182"/>
    </location>
</feature>
<evidence type="ECO:0000313" key="3">
    <source>
        <dbReference type="Proteomes" id="UP000054937"/>
    </source>
</evidence>
<gene>
    <name evidence="2" type="ORF">PPERSA_07928</name>
</gene>
<accession>A0A0V0QB42</accession>
<sequence>MGCQVSKQNKITNVTRSSMKSSTTKDQNIQKINKKYKCQEFCSDESLNQSPNTKNGSQVKQCNQTIKFRNINQAQNENFENIMNEQSKQQQLKFNRNENNLKKKNQTTLCQTTTKKQDSQLIKQGSFNLQNFKEQPVIKETLEQQQILVLKNLESHENQNKAESKDKKENEQTNQNQQKSLQQQKFVNLTQINISKTQKETTNIKKQLKKISKLIPKYTIQEQYFIERQQVIQQKQSAVPVLNEDTDESFLMQKRNIHIQGIMIKKLQQQAKQNNQFKESDKLDNIDKKIKQIYHII</sequence>
<evidence type="ECO:0000256" key="1">
    <source>
        <dbReference type="SAM" id="MobiDB-lite"/>
    </source>
</evidence>
<feature type="compositionally biased region" description="Low complexity" evidence="1">
    <location>
        <begin position="172"/>
        <end position="182"/>
    </location>
</feature>
<reference evidence="2 3" key="1">
    <citation type="journal article" date="2015" name="Sci. Rep.">
        <title>Genome of the facultative scuticociliatosis pathogen Pseudocohnilembus persalinus provides insight into its virulence through horizontal gene transfer.</title>
        <authorList>
            <person name="Xiong J."/>
            <person name="Wang G."/>
            <person name="Cheng J."/>
            <person name="Tian M."/>
            <person name="Pan X."/>
            <person name="Warren A."/>
            <person name="Jiang C."/>
            <person name="Yuan D."/>
            <person name="Miao W."/>
        </authorList>
    </citation>
    <scope>NUCLEOTIDE SEQUENCE [LARGE SCALE GENOMIC DNA]</scope>
    <source>
        <strain evidence="2">36N120E</strain>
    </source>
</reference>
<dbReference type="Proteomes" id="UP000054937">
    <property type="component" value="Unassembled WGS sequence"/>
</dbReference>